<dbReference type="Gene3D" id="1.10.10.10">
    <property type="entry name" value="Winged helix-like DNA-binding domain superfamily/Winged helix DNA-binding domain"/>
    <property type="match status" value="1"/>
</dbReference>
<comment type="caution">
    <text evidence="5">The sequence shown here is derived from an EMBL/GenBank/DDBJ whole genome shotgun (WGS) entry which is preliminary data.</text>
</comment>
<dbReference type="PANTHER" id="PTHR43132:SF2">
    <property type="entry name" value="ARSENICAL RESISTANCE OPERON REPRESSOR ARSR-RELATED"/>
    <property type="match status" value="1"/>
</dbReference>
<evidence type="ECO:0000256" key="2">
    <source>
        <dbReference type="ARBA" id="ARBA00023125"/>
    </source>
</evidence>
<proteinExistence type="predicted"/>
<evidence type="ECO:0000313" key="5">
    <source>
        <dbReference type="EMBL" id="MDX5932011.1"/>
    </source>
</evidence>
<feature type="domain" description="HTH arsR-type" evidence="4">
    <location>
        <begin position="10"/>
        <end position="107"/>
    </location>
</feature>
<dbReference type="PANTHER" id="PTHR43132">
    <property type="entry name" value="ARSENICAL RESISTANCE OPERON REPRESSOR ARSR-RELATED"/>
    <property type="match status" value="1"/>
</dbReference>
<dbReference type="InterPro" id="IPR001845">
    <property type="entry name" value="HTH_ArsR_DNA-bd_dom"/>
</dbReference>
<sequence>MELSNSLADHSSADATWMVTALAALAHQHRLAAYRLLVEAGPPGMAAGDIAARIGVAPSSLTFHVQSLLRAGIVTQRRASRQIIYAADFAAMNALIGFLVRNCCGQDEASCTPVCNPARPASTITVIPRSA</sequence>
<keyword evidence="1" id="KW-0805">Transcription regulation</keyword>
<keyword evidence="6" id="KW-1185">Reference proteome</keyword>
<dbReference type="InterPro" id="IPR036390">
    <property type="entry name" value="WH_DNA-bd_sf"/>
</dbReference>
<accession>A0AAW9DTN8</accession>
<dbReference type="Pfam" id="PF12840">
    <property type="entry name" value="HTH_20"/>
    <property type="match status" value="1"/>
</dbReference>
<evidence type="ECO:0000256" key="1">
    <source>
        <dbReference type="ARBA" id="ARBA00023015"/>
    </source>
</evidence>
<gene>
    <name evidence="5" type="ORF">SIL87_14705</name>
</gene>
<dbReference type="SMART" id="SM00418">
    <property type="entry name" value="HTH_ARSR"/>
    <property type="match status" value="1"/>
</dbReference>
<dbReference type="SUPFAM" id="SSF46785">
    <property type="entry name" value="Winged helix' DNA-binding domain"/>
    <property type="match status" value="1"/>
</dbReference>
<dbReference type="PROSITE" id="PS50987">
    <property type="entry name" value="HTH_ARSR_2"/>
    <property type="match status" value="1"/>
</dbReference>
<dbReference type="Proteomes" id="UP001279553">
    <property type="component" value="Unassembled WGS sequence"/>
</dbReference>
<evidence type="ECO:0000259" key="4">
    <source>
        <dbReference type="PROSITE" id="PS50987"/>
    </source>
</evidence>
<dbReference type="EMBL" id="JAWXYB010000018">
    <property type="protein sequence ID" value="MDX5932011.1"/>
    <property type="molecule type" value="Genomic_DNA"/>
</dbReference>
<reference evidence="5 6" key="1">
    <citation type="submission" date="2023-11" db="EMBL/GenBank/DDBJ databases">
        <title>MicrobeMod: A computational toolkit for identifying prokaryotic methylation and restriction-modification with nanopore sequencing.</title>
        <authorList>
            <person name="Crits-Christoph A."/>
            <person name="Kang S.C."/>
            <person name="Lee H."/>
            <person name="Ostrov N."/>
        </authorList>
    </citation>
    <scope>NUCLEOTIDE SEQUENCE [LARGE SCALE GENOMIC DNA]</scope>
    <source>
        <strain evidence="5 6">DSMZ 700</strain>
    </source>
</reference>
<dbReference type="InterPro" id="IPR036388">
    <property type="entry name" value="WH-like_DNA-bd_sf"/>
</dbReference>
<dbReference type="CDD" id="cd00090">
    <property type="entry name" value="HTH_ARSR"/>
    <property type="match status" value="1"/>
</dbReference>
<dbReference type="InterPro" id="IPR011991">
    <property type="entry name" value="ArsR-like_HTH"/>
</dbReference>
<protein>
    <submittedName>
        <fullName evidence="5">Helix-turn-helix transcriptional regulator</fullName>
    </submittedName>
</protein>
<evidence type="ECO:0000256" key="3">
    <source>
        <dbReference type="ARBA" id="ARBA00023163"/>
    </source>
</evidence>
<dbReference type="InterPro" id="IPR051011">
    <property type="entry name" value="Metal_resp_trans_reg"/>
</dbReference>
<organism evidence="5 6">
    <name type="scientific">Acidiphilium acidophilum</name>
    <name type="common">Thiobacillus acidophilus</name>
    <dbReference type="NCBI Taxonomy" id="76588"/>
    <lineage>
        <taxon>Bacteria</taxon>
        <taxon>Pseudomonadati</taxon>
        <taxon>Pseudomonadota</taxon>
        <taxon>Alphaproteobacteria</taxon>
        <taxon>Acetobacterales</taxon>
        <taxon>Acidocellaceae</taxon>
        <taxon>Acidiphilium</taxon>
    </lineage>
</organism>
<dbReference type="GO" id="GO:0003677">
    <property type="term" value="F:DNA binding"/>
    <property type="evidence" value="ECO:0007669"/>
    <property type="project" value="UniProtKB-KW"/>
</dbReference>
<keyword evidence="2" id="KW-0238">DNA-binding</keyword>
<dbReference type="GO" id="GO:0003700">
    <property type="term" value="F:DNA-binding transcription factor activity"/>
    <property type="evidence" value="ECO:0007669"/>
    <property type="project" value="InterPro"/>
</dbReference>
<name>A0AAW9DTN8_ACIAO</name>
<evidence type="ECO:0000313" key="6">
    <source>
        <dbReference type="Proteomes" id="UP001279553"/>
    </source>
</evidence>
<dbReference type="AlphaFoldDB" id="A0AAW9DTN8"/>
<keyword evidence="3" id="KW-0804">Transcription</keyword>